<organism evidence="1 2">
    <name type="scientific">Paenibacillus popilliae ATCC 14706</name>
    <dbReference type="NCBI Taxonomy" id="1212764"/>
    <lineage>
        <taxon>Bacteria</taxon>
        <taxon>Bacillati</taxon>
        <taxon>Bacillota</taxon>
        <taxon>Bacilli</taxon>
        <taxon>Bacillales</taxon>
        <taxon>Paenibacillaceae</taxon>
        <taxon>Paenibacillus</taxon>
    </lineage>
</organism>
<name>M9LPC5_PAEPP</name>
<dbReference type="Proteomes" id="UP000029453">
    <property type="component" value="Unassembled WGS sequence"/>
</dbReference>
<keyword evidence="2" id="KW-1185">Reference proteome</keyword>
<reference evidence="1 2" key="1">
    <citation type="submission" date="2012-10" db="EMBL/GenBank/DDBJ databases">
        <title>Draft Genome Sequence of Paenibacillus popilliae ATCC 14706T.</title>
        <authorList>
            <person name="Iiyama K."/>
            <person name="Mori K."/>
            <person name="Mon H."/>
            <person name="Chieda Y."/>
            <person name="Lee J.M."/>
            <person name="Kusakabe T."/>
            <person name="Tashiro K."/>
            <person name="Asano S."/>
            <person name="Yasunaga-Aoki C."/>
            <person name="Shimizu S."/>
        </authorList>
    </citation>
    <scope>NUCLEOTIDE SEQUENCE [LARGE SCALE GENOMIC DNA]</scope>
    <source>
        <strain evidence="1 2">ATCC 14706</strain>
    </source>
</reference>
<sequence>MTKQELVKAWKNPKLRAAGIIHPAGDALVEVNAEELARVHGGQVAMVTPTPTIVATTIIVSGIFCSPLVRNESA</sequence>
<comment type="caution">
    <text evidence="1">The sequence shown here is derived from an EMBL/GenBank/DDBJ whole genome shotgun (WGS) entry which is preliminary data.</text>
</comment>
<dbReference type="AlphaFoldDB" id="M9LPC5"/>
<dbReference type="RefSeq" id="WP_006285785.1">
    <property type="nucleotide sequence ID" value="NZ_BALG01000093.1"/>
</dbReference>
<evidence type="ECO:0000313" key="1">
    <source>
        <dbReference type="EMBL" id="GAC42361.1"/>
    </source>
</evidence>
<proteinExistence type="predicted"/>
<gene>
    <name evidence="1" type="ORF">PPOP_1718</name>
</gene>
<dbReference type="OrthoDB" id="2932751at2"/>
<protein>
    <submittedName>
        <fullName evidence="1">Permease</fullName>
    </submittedName>
</protein>
<evidence type="ECO:0000313" key="2">
    <source>
        <dbReference type="Proteomes" id="UP000029453"/>
    </source>
</evidence>
<dbReference type="EMBL" id="BALG01000093">
    <property type="protein sequence ID" value="GAC42361.1"/>
    <property type="molecule type" value="Genomic_DNA"/>
</dbReference>
<accession>M9LPC5</accession>